<evidence type="ECO:0000313" key="2">
    <source>
        <dbReference type="EMBL" id="GFR43464.1"/>
    </source>
</evidence>
<accession>A0AAD3DLN4</accession>
<comment type="caution">
    <text evidence="2">The sequence shown here is derived from an EMBL/GenBank/DDBJ whole genome shotgun (WGS) entry which is preliminary data.</text>
</comment>
<sequence>ALAGPFLAEPLFRLHLRTLLLLPHAVCYVVLVNLVNLQVHRIALAADRCQLAVFRAQGGLLLSQQDIANVGVCGAALADTLGDLTATLDDLSLALHGRG</sequence>
<reference evidence="2 3" key="1">
    <citation type="journal article" date="2021" name="Sci. Rep.">
        <title>Genome sequencing of the multicellular alga Astrephomene provides insights into convergent evolution of germ-soma differentiation.</title>
        <authorList>
            <person name="Yamashita S."/>
            <person name="Yamamoto K."/>
            <person name="Matsuzaki R."/>
            <person name="Suzuki S."/>
            <person name="Yamaguchi H."/>
            <person name="Hirooka S."/>
            <person name="Minakuchi Y."/>
            <person name="Miyagishima S."/>
            <person name="Kawachi M."/>
            <person name="Toyoda A."/>
            <person name="Nozaki H."/>
        </authorList>
    </citation>
    <scope>NUCLEOTIDE SEQUENCE [LARGE SCALE GENOMIC DNA]</scope>
    <source>
        <strain evidence="2 3">NIES-4017</strain>
    </source>
</reference>
<gene>
    <name evidence="2" type="ORF">Agub_g4547</name>
</gene>
<evidence type="ECO:0000256" key="1">
    <source>
        <dbReference type="SAM" id="Phobius"/>
    </source>
</evidence>
<keyword evidence="1" id="KW-0812">Transmembrane</keyword>
<feature type="transmembrane region" description="Helical" evidence="1">
    <location>
        <begin position="14"/>
        <end position="35"/>
    </location>
</feature>
<proteinExistence type="predicted"/>
<organism evidence="2 3">
    <name type="scientific">Astrephomene gubernaculifera</name>
    <dbReference type="NCBI Taxonomy" id="47775"/>
    <lineage>
        <taxon>Eukaryota</taxon>
        <taxon>Viridiplantae</taxon>
        <taxon>Chlorophyta</taxon>
        <taxon>core chlorophytes</taxon>
        <taxon>Chlorophyceae</taxon>
        <taxon>CS clade</taxon>
        <taxon>Chlamydomonadales</taxon>
        <taxon>Astrephomenaceae</taxon>
        <taxon>Astrephomene</taxon>
    </lineage>
</organism>
<keyword evidence="1" id="KW-0472">Membrane</keyword>
<feature type="non-terminal residue" evidence="2">
    <location>
        <position position="1"/>
    </location>
</feature>
<dbReference type="AlphaFoldDB" id="A0AAD3DLN4"/>
<keyword evidence="1" id="KW-1133">Transmembrane helix</keyword>
<keyword evidence="3" id="KW-1185">Reference proteome</keyword>
<evidence type="ECO:0000313" key="3">
    <source>
        <dbReference type="Proteomes" id="UP001054857"/>
    </source>
</evidence>
<name>A0AAD3DLN4_9CHLO</name>
<dbReference type="Proteomes" id="UP001054857">
    <property type="component" value="Unassembled WGS sequence"/>
</dbReference>
<protein>
    <submittedName>
        <fullName evidence="2">Uncharacterized protein</fullName>
    </submittedName>
</protein>
<dbReference type="EMBL" id="BMAR01000005">
    <property type="protein sequence ID" value="GFR43464.1"/>
    <property type="molecule type" value="Genomic_DNA"/>
</dbReference>